<evidence type="ECO:0000259" key="2">
    <source>
        <dbReference type="Pfam" id="PF00176"/>
    </source>
</evidence>
<dbReference type="PANTHER" id="PTHR10799">
    <property type="entry name" value="SNF2/RAD54 HELICASE FAMILY"/>
    <property type="match status" value="1"/>
</dbReference>
<dbReference type="GO" id="GO:0005524">
    <property type="term" value="F:ATP binding"/>
    <property type="evidence" value="ECO:0007669"/>
    <property type="project" value="InterPro"/>
</dbReference>
<evidence type="ECO:0000313" key="4">
    <source>
        <dbReference type="Proteomes" id="UP001153076"/>
    </source>
</evidence>
<dbReference type="Gene3D" id="3.40.50.10810">
    <property type="entry name" value="Tandem AAA-ATPase domain"/>
    <property type="match status" value="1"/>
</dbReference>
<dbReference type="Pfam" id="PF00176">
    <property type="entry name" value="SNF2-rel_dom"/>
    <property type="match status" value="1"/>
</dbReference>
<dbReference type="SUPFAM" id="SSF52540">
    <property type="entry name" value="P-loop containing nucleoside triphosphate hydrolases"/>
    <property type="match status" value="1"/>
</dbReference>
<protein>
    <recommendedName>
        <fullName evidence="2">SNF2 N-terminal domain-containing protein</fullName>
    </recommendedName>
</protein>
<dbReference type="Proteomes" id="UP001153076">
    <property type="component" value="Unassembled WGS sequence"/>
</dbReference>
<feature type="region of interest" description="Disordered" evidence="1">
    <location>
        <begin position="50"/>
        <end position="72"/>
    </location>
</feature>
<dbReference type="InterPro" id="IPR027417">
    <property type="entry name" value="P-loop_NTPase"/>
</dbReference>
<proteinExistence type="predicted"/>
<feature type="region of interest" description="Disordered" evidence="1">
    <location>
        <begin position="17"/>
        <end position="37"/>
    </location>
</feature>
<reference evidence="3" key="1">
    <citation type="submission" date="2022-04" db="EMBL/GenBank/DDBJ databases">
        <title>Carnegiea gigantea Genome sequencing and assembly v2.</title>
        <authorList>
            <person name="Copetti D."/>
            <person name="Sanderson M.J."/>
            <person name="Burquez A."/>
            <person name="Wojciechowski M.F."/>
        </authorList>
    </citation>
    <scope>NUCLEOTIDE SEQUENCE</scope>
    <source>
        <strain evidence="3">SGP5-SGP5p</strain>
        <tissue evidence="3">Aerial part</tissue>
    </source>
</reference>
<dbReference type="InterPro" id="IPR000330">
    <property type="entry name" value="SNF2_N"/>
</dbReference>
<sequence>MTSVLPSLRTAWSNPSYLGLQQEGNNVGPADAKPTSVETDPILAEPKIDSPAAVQGPQPTAAASPSPKPNENDDNIPLRFICRLLGSSGPPVAVVPFIRRQFQSYGWVAGYGLRNRNPNSNLLWFLARAINERVVRQPSMLRAGTLRDYQLVGLQWVLSLYNKKLSGILADEMGLRKTVQVMALIAYLMEFKGNYSPDLIIVPNAVLVNWKSVTRFMLALADYAWYLGIVSCTLGCRMYHAFTMLVERIKELAKHLKIQVMVTTDGTSLQDDIMRLYQPVHLLVRASGRILDLAKKGVGLYIFVISLIEFLRIFRTVLTKLIKCIYGNCGVLARMPLL</sequence>
<gene>
    <name evidence="3" type="ORF">Cgig2_015575</name>
</gene>
<evidence type="ECO:0000256" key="1">
    <source>
        <dbReference type="SAM" id="MobiDB-lite"/>
    </source>
</evidence>
<dbReference type="EMBL" id="JAKOGI010000437">
    <property type="protein sequence ID" value="KAJ8435070.1"/>
    <property type="molecule type" value="Genomic_DNA"/>
</dbReference>
<accession>A0A9Q1K254</accession>
<dbReference type="InterPro" id="IPR038718">
    <property type="entry name" value="SNF2-like_sf"/>
</dbReference>
<feature type="domain" description="SNF2 N-terminal" evidence="2">
    <location>
        <begin position="149"/>
        <end position="212"/>
    </location>
</feature>
<name>A0A9Q1K254_9CARY</name>
<dbReference type="OrthoDB" id="5857104at2759"/>
<comment type="caution">
    <text evidence="3">The sequence shown here is derived from an EMBL/GenBank/DDBJ whole genome shotgun (WGS) entry which is preliminary data.</text>
</comment>
<evidence type="ECO:0000313" key="3">
    <source>
        <dbReference type="EMBL" id="KAJ8435070.1"/>
    </source>
</evidence>
<keyword evidence="4" id="KW-1185">Reference proteome</keyword>
<organism evidence="3 4">
    <name type="scientific">Carnegiea gigantea</name>
    <dbReference type="NCBI Taxonomy" id="171969"/>
    <lineage>
        <taxon>Eukaryota</taxon>
        <taxon>Viridiplantae</taxon>
        <taxon>Streptophyta</taxon>
        <taxon>Embryophyta</taxon>
        <taxon>Tracheophyta</taxon>
        <taxon>Spermatophyta</taxon>
        <taxon>Magnoliopsida</taxon>
        <taxon>eudicotyledons</taxon>
        <taxon>Gunneridae</taxon>
        <taxon>Pentapetalae</taxon>
        <taxon>Caryophyllales</taxon>
        <taxon>Cactineae</taxon>
        <taxon>Cactaceae</taxon>
        <taxon>Cactoideae</taxon>
        <taxon>Echinocereeae</taxon>
        <taxon>Carnegiea</taxon>
    </lineage>
</organism>
<dbReference type="AlphaFoldDB" id="A0A9Q1K254"/>